<dbReference type="SUPFAM" id="SSF53955">
    <property type="entry name" value="Lysozyme-like"/>
    <property type="match status" value="1"/>
</dbReference>
<dbReference type="GO" id="GO:0009253">
    <property type="term" value="P:peptidoglycan catabolic process"/>
    <property type="evidence" value="ECO:0007669"/>
    <property type="project" value="InterPro"/>
</dbReference>
<comment type="subcellular location">
    <subcellularLocation>
        <location evidence="1">Secreted</location>
    </subcellularLocation>
</comment>
<evidence type="ECO:0000256" key="8">
    <source>
        <dbReference type="ARBA" id="ARBA00069672"/>
    </source>
</evidence>
<dbReference type="GO" id="GO:0050830">
    <property type="term" value="P:defense response to Gram-positive bacterium"/>
    <property type="evidence" value="ECO:0007669"/>
    <property type="project" value="TreeGrafter"/>
</dbReference>
<feature type="non-terminal residue" evidence="9">
    <location>
        <position position="198"/>
    </location>
</feature>
<keyword evidence="3" id="KW-0964">Secreted</keyword>
<keyword evidence="7" id="KW-0326">Glycosidase</keyword>
<evidence type="ECO:0000313" key="9">
    <source>
        <dbReference type="EMBL" id="KAF0871468.1"/>
    </source>
</evidence>
<dbReference type="Proteomes" id="UP000475037">
    <property type="component" value="Unassembled WGS sequence"/>
</dbReference>
<keyword evidence="10" id="KW-1185">Reference proteome</keyword>
<evidence type="ECO:0000256" key="5">
    <source>
        <dbReference type="ARBA" id="ARBA00022801"/>
    </source>
</evidence>
<reference evidence="9 10" key="1">
    <citation type="submission" date="2019-11" db="EMBL/GenBank/DDBJ databases">
        <authorList>
            <person name="Yang C."/>
            <person name="Li F."/>
        </authorList>
    </citation>
    <scope>NUCLEOTIDE SEQUENCE [LARGE SCALE GENOMIC DNA]</scope>
    <source>
        <strain evidence="9">KB4526</strain>
        <tissue evidence="9">Muscle</tissue>
    </source>
</reference>
<dbReference type="InterPro" id="IPR002152">
    <property type="entry name" value="Glyco_hydro_23"/>
</dbReference>
<evidence type="ECO:0000256" key="3">
    <source>
        <dbReference type="ARBA" id="ARBA00022525"/>
    </source>
</evidence>
<dbReference type="PANTHER" id="PTHR31698">
    <property type="entry name" value="LYSOZYME G FAMILY MEMBER"/>
    <property type="match status" value="1"/>
</dbReference>
<comment type="similarity">
    <text evidence="2">Belongs to the glycosyl hydrolase 23 family.</text>
</comment>
<keyword evidence="5" id="KW-0378">Hydrolase</keyword>
<evidence type="ECO:0000313" key="10">
    <source>
        <dbReference type="Proteomes" id="UP000475037"/>
    </source>
</evidence>
<proteinExistence type="inferred from homology"/>
<accession>A0A6G1A6M7</accession>
<sequence length="198" mass="21891">MSLVQCLTLKFSQFVDSSESSNWGCYGNIRNFDTPGASCVIGKRQGLNYCGVRASERLAEIDMPYLLRYQPVIRTVGRKYCMDPAVIAGVLSRESHGGNVMANVGNVGDGIGVVQGPGLYTPTSWISESQVSPLIEVLTVRIKEIQTRFPTWTPDQYLRGGLCAYAGGPDYIRSNQDLNCDFCNDVLARAKYFKRHGF</sequence>
<comment type="caution">
    <text evidence="9">The sequence shown here is derived from an EMBL/GenBank/DDBJ whole genome shotgun (WGS) entry which is preliminary data.</text>
</comment>
<dbReference type="PANTHER" id="PTHR31698:SF5">
    <property type="entry name" value="LYSOZYME G-LIKE PROTEIN 1"/>
    <property type="match status" value="1"/>
</dbReference>
<dbReference type="EMBL" id="VOAJ01024657">
    <property type="protein sequence ID" value="KAF0871468.1"/>
    <property type="molecule type" value="Genomic_DNA"/>
</dbReference>
<feature type="non-terminal residue" evidence="9">
    <location>
        <position position="1"/>
    </location>
</feature>
<gene>
    <name evidence="9" type="primary">Lyg1</name>
    <name evidence="9" type="ORF">FOF47_R20702</name>
</gene>
<dbReference type="PRINTS" id="PR00749">
    <property type="entry name" value="LYSOZYMEG"/>
</dbReference>
<protein>
    <recommendedName>
        <fullName evidence="8">Lysozyme g-like protein 1</fullName>
    </recommendedName>
</protein>
<evidence type="ECO:0000256" key="1">
    <source>
        <dbReference type="ARBA" id="ARBA00004613"/>
    </source>
</evidence>
<dbReference type="GO" id="GO:0005576">
    <property type="term" value="C:extracellular region"/>
    <property type="evidence" value="ECO:0007669"/>
    <property type="project" value="UniProtKB-SubCell"/>
</dbReference>
<evidence type="ECO:0000256" key="7">
    <source>
        <dbReference type="ARBA" id="ARBA00023295"/>
    </source>
</evidence>
<dbReference type="InterPro" id="IPR023346">
    <property type="entry name" value="Lysozyme-like_dom_sf"/>
</dbReference>
<dbReference type="PIRSF" id="PIRSF001065">
    <property type="entry name" value="Lysozyme_g"/>
    <property type="match status" value="1"/>
</dbReference>
<keyword evidence="4" id="KW-0732">Signal</keyword>
<evidence type="ECO:0000256" key="6">
    <source>
        <dbReference type="ARBA" id="ARBA00023157"/>
    </source>
</evidence>
<organism evidence="9 10">
    <name type="scientific">Crocuta crocuta</name>
    <name type="common">Spotted hyena</name>
    <dbReference type="NCBI Taxonomy" id="9678"/>
    <lineage>
        <taxon>Eukaryota</taxon>
        <taxon>Metazoa</taxon>
        <taxon>Chordata</taxon>
        <taxon>Craniata</taxon>
        <taxon>Vertebrata</taxon>
        <taxon>Euteleostomi</taxon>
        <taxon>Mammalia</taxon>
        <taxon>Eutheria</taxon>
        <taxon>Laurasiatheria</taxon>
        <taxon>Carnivora</taxon>
        <taxon>Feliformia</taxon>
        <taxon>Hyaenidae</taxon>
        <taxon>Crocuta</taxon>
    </lineage>
</organism>
<name>A0A6G1A6M7_CROCR</name>
<keyword evidence="6" id="KW-1015">Disulfide bond</keyword>
<dbReference type="OrthoDB" id="10021790at2759"/>
<dbReference type="GO" id="GO:0003796">
    <property type="term" value="F:lysozyme activity"/>
    <property type="evidence" value="ECO:0007669"/>
    <property type="project" value="InterPro"/>
</dbReference>
<dbReference type="Gene3D" id="1.10.530.10">
    <property type="match status" value="1"/>
</dbReference>
<evidence type="ECO:0000256" key="2">
    <source>
        <dbReference type="ARBA" id="ARBA00008902"/>
    </source>
</evidence>
<dbReference type="AlphaFoldDB" id="A0A6G1A6M7"/>
<dbReference type="FunFam" id="1.10.530.10:FF:000022">
    <property type="entry name" value="Lysozyme g-like protein"/>
    <property type="match status" value="1"/>
</dbReference>
<evidence type="ECO:0000256" key="4">
    <source>
        <dbReference type="ARBA" id="ARBA00022729"/>
    </source>
</evidence>